<dbReference type="Pfam" id="PF00498">
    <property type="entry name" value="FHA"/>
    <property type="match status" value="2"/>
</dbReference>
<feature type="region of interest" description="Disordered" evidence="1">
    <location>
        <begin position="213"/>
        <end position="232"/>
    </location>
</feature>
<dbReference type="PROSITE" id="PS50006">
    <property type="entry name" value="FHA_DOMAIN"/>
    <property type="match status" value="2"/>
</dbReference>
<dbReference type="InterPro" id="IPR050923">
    <property type="entry name" value="Cell_Proc_Reg/RNA_Proc"/>
</dbReference>
<evidence type="ECO:0000259" key="2">
    <source>
        <dbReference type="PROSITE" id="PS50006"/>
    </source>
</evidence>
<feature type="region of interest" description="Disordered" evidence="1">
    <location>
        <begin position="124"/>
        <end position="150"/>
    </location>
</feature>
<accession>A0ABR6WTK7</accession>
<dbReference type="CDD" id="cd00060">
    <property type="entry name" value="FHA"/>
    <property type="match status" value="2"/>
</dbReference>
<dbReference type="InterPro" id="IPR008984">
    <property type="entry name" value="SMAD_FHA_dom_sf"/>
</dbReference>
<keyword evidence="4" id="KW-1185">Reference proteome</keyword>
<dbReference type="InterPro" id="IPR000253">
    <property type="entry name" value="FHA_dom"/>
</dbReference>
<dbReference type="SUPFAM" id="SSF49879">
    <property type="entry name" value="SMAD/FHA domain"/>
    <property type="match status" value="2"/>
</dbReference>
<evidence type="ECO:0000313" key="4">
    <source>
        <dbReference type="Proteomes" id="UP000603234"/>
    </source>
</evidence>
<dbReference type="PANTHER" id="PTHR23308">
    <property type="entry name" value="NUCLEAR INHIBITOR OF PROTEIN PHOSPHATASE-1"/>
    <property type="match status" value="1"/>
</dbReference>
<reference evidence="3 4" key="1">
    <citation type="journal article" date="2020" name="mSystems">
        <title>Defining Genomic and Predicted Metabolic Features of the Acetobacterium Genus.</title>
        <authorList>
            <person name="Ross D.E."/>
            <person name="Marshall C.W."/>
            <person name="Gulliver D."/>
            <person name="May H.D."/>
            <person name="Norman R.S."/>
        </authorList>
    </citation>
    <scope>NUCLEOTIDE SEQUENCE [LARGE SCALE GENOMIC DNA]</scope>
    <source>
        <strain evidence="3 4">DSM 8238</strain>
    </source>
</reference>
<proteinExistence type="predicted"/>
<comment type="caution">
    <text evidence="3">The sequence shown here is derived from an EMBL/GenBank/DDBJ whole genome shotgun (WGS) entry which is preliminary data.</text>
</comment>
<gene>
    <name evidence="3" type="ORF">GH808_05845</name>
</gene>
<protein>
    <submittedName>
        <fullName evidence="3">FHA domain-containing protein</fullName>
    </submittedName>
</protein>
<dbReference type="EMBL" id="WJBC01000006">
    <property type="protein sequence ID" value="MBC3803958.1"/>
    <property type="molecule type" value="Genomic_DNA"/>
</dbReference>
<sequence>MNDNNKESIKSDLVMMYQGALYELAVTPFVLGRDQLSSDFWIQNKTVSRNHARLTQSEGRWYVEDLQSSSGTLLNGVKIDSGRKYEIVAGDCLEVADVLVDFLQVNAPDQEDETTGRLAATKEAEKTLKPVAANRQAPESPSSKKTERDLDHLKSTLRQFLSENALDQRGLNRLNKVIKLVRTYPGAGEQLDQSVQELIQESARKRNIPIKKTVEPAPEKPASPKSMADPPYPVTKDKLPIFHPVKVEGDWVLIPVTKIPFTIGRGPENVDFVLRAAGISRSHCLVSCHNGTYHITDLGSTNGMFLNKKPLKPNDNYPLKNGDSVSFGVNQFYVEIP</sequence>
<dbReference type="Proteomes" id="UP000603234">
    <property type="component" value="Unassembled WGS sequence"/>
</dbReference>
<name>A0ABR6WTK7_9FIRM</name>
<dbReference type="RefSeq" id="WP_186841847.1">
    <property type="nucleotide sequence ID" value="NZ_WJBC01000006.1"/>
</dbReference>
<dbReference type="Gene3D" id="2.60.200.20">
    <property type="match status" value="2"/>
</dbReference>
<feature type="domain" description="FHA" evidence="2">
    <location>
        <begin position="29"/>
        <end position="79"/>
    </location>
</feature>
<dbReference type="SMART" id="SM00240">
    <property type="entry name" value="FHA"/>
    <property type="match status" value="2"/>
</dbReference>
<organism evidence="3 4">
    <name type="scientific">Acetobacterium fimetarium</name>
    <dbReference type="NCBI Taxonomy" id="52691"/>
    <lineage>
        <taxon>Bacteria</taxon>
        <taxon>Bacillati</taxon>
        <taxon>Bacillota</taxon>
        <taxon>Clostridia</taxon>
        <taxon>Eubacteriales</taxon>
        <taxon>Eubacteriaceae</taxon>
        <taxon>Acetobacterium</taxon>
    </lineage>
</organism>
<feature type="domain" description="FHA" evidence="2">
    <location>
        <begin position="261"/>
        <end position="311"/>
    </location>
</feature>
<evidence type="ECO:0000256" key="1">
    <source>
        <dbReference type="SAM" id="MobiDB-lite"/>
    </source>
</evidence>
<evidence type="ECO:0000313" key="3">
    <source>
        <dbReference type="EMBL" id="MBC3803958.1"/>
    </source>
</evidence>